<proteinExistence type="inferred from homology"/>
<dbReference type="InterPro" id="IPR011659">
    <property type="entry name" value="WD40"/>
</dbReference>
<dbReference type="InterPro" id="IPR011990">
    <property type="entry name" value="TPR-like_helical_dom_sf"/>
</dbReference>
<evidence type="ECO:0000313" key="3">
    <source>
        <dbReference type="Proteomes" id="UP000177025"/>
    </source>
</evidence>
<dbReference type="EMBL" id="MEUM01000008">
    <property type="protein sequence ID" value="OGC43781.1"/>
    <property type="molecule type" value="Genomic_DNA"/>
</dbReference>
<comment type="caution">
    <text evidence="2">The sequence shown here is derived from an EMBL/GenBank/DDBJ whole genome shotgun (WGS) entry which is preliminary data.</text>
</comment>
<name>A0A1F4UFS0_UNCW3</name>
<dbReference type="SUPFAM" id="SSF48452">
    <property type="entry name" value="TPR-like"/>
    <property type="match status" value="1"/>
</dbReference>
<dbReference type="AlphaFoldDB" id="A0A1F4UFS0"/>
<dbReference type="PANTHER" id="PTHR36842">
    <property type="entry name" value="PROTEIN TOLB HOMOLOG"/>
    <property type="match status" value="1"/>
</dbReference>
<evidence type="ECO:0000256" key="1">
    <source>
        <dbReference type="ARBA" id="ARBA00009820"/>
    </source>
</evidence>
<dbReference type="SUPFAM" id="SSF69304">
    <property type="entry name" value="Tricorn protease N-terminal domain"/>
    <property type="match status" value="1"/>
</dbReference>
<protein>
    <submittedName>
        <fullName evidence="2">Uncharacterized protein</fullName>
    </submittedName>
</protein>
<dbReference type="Gene3D" id="2.120.10.30">
    <property type="entry name" value="TolB, C-terminal domain"/>
    <property type="match status" value="3"/>
</dbReference>
<reference evidence="2 3" key="1">
    <citation type="journal article" date="2016" name="Nat. Commun.">
        <title>Thousands of microbial genomes shed light on interconnected biogeochemical processes in an aquifer system.</title>
        <authorList>
            <person name="Anantharaman K."/>
            <person name="Brown C.T."/>
            <person name="Hug L.A."/>
            <person name="Sharon I."/>
            <person name="Castelle C.J."/>
            <person name="Probst A.J."/>
            <person name="Thomas B.C."/>
            <person name="Singh A."/>
            <person name="Wilkins M.J."/>
            <person name="Karaoz U."/>
            <person name="Brodie E.L."/>
            <person name="Williams K.H."/>
            <person name="Hubbard S.S."/>
            <person name="Banfield J.F."/>
        </authorList>
    </citation>
    <scope>NUCLEOTIDE SEQUENCE [LARGE SCALE GENOMIC DNA]</scope>
</reference>
<dbReference type="PANTHER" id="PTHR36842:SF1">
    <property type="entry name" value="PROTEIN TOLB"/>
    <property type="match status" value="1"/>
</dbReference>
<accession>A0A1F4UFS0</accession>
<dbReference type="Proteomes" id="UP000177025">
    <property type="component" value="Unassembled WGS sequence"/>
</dbReference>
<gene>
    <name evidence="2" type="ORF">A2Y85_04570</name>
</gene>
<dbReference type="Pfam" id="PF13414">
    <property type="entry name" value="TPR_11"/>
    <property type="match status" value="1"/>
</dbReference>
<evidence type="ECO:0000313" key="2">
    <source>
        <dbReference type="EMBL" id="OGC43781.1"/>
    </source>
</evidence>
<dbReference type="Gene3D" id="1.25.40.10">
    <property type="entry name" value="Tetratricopeptide repeat domain"/>
    <property type="match status" value="1"/>
</dbReference>
<comment type="similarity">
    <text evidence="1">Belongs to the TolB family.</text>
</comment>
<dbReference type="Pfam" id="PF07676">
    <property type="entry name" value="PD40"/>
    <property type="match status" value="3"/>
</dbReference>
<sequence>MNHRNKHRFFFGIVFGLLFLCLVLTSGCKGKTKLSKGVDLVKKGDYAQAVKTLNQALKQDSLNAEIHYNLSFAYAHLDSMKKAMLHYLFLVDTVSPYQDSVQIREMLGVALGLDPYTTSLITMGKINQFKGVFSPKAETIALAAAKRDVAKIYLINLDGSTIEIASRRGMNTDPDYSPIGDKIVFTSDQDGNEEIYLYEIKSKNLTRLTNYPRQDYSPSFSPDGSEIVFVSNMDDQYKWEVYKMSLKTLKPKRLTSNVYWDGFPRYSADGKYITFSSRRNGSEDIYIMNSNGSGEKVLYQTTANENDATLINDELFFKSDQNGDWEIYRYNLSTRQLTRLTNNKYPDWNPRISRDASRLLVARKIKNRWQLMYVNLKNPLPAELLAEKIREHLSIKTDGR</sequence>
<dbReference type="PROSITE" id="PS51257">
    <property type="entry name" value="PROKAR_LIPOPROTEIN"/>
    <property type="match status" value="1"/>
</dbReference>
<organism evidence="2 3">
    <name type="scientific">candidate division WOR-3 bacterium RBG_13_43_14</name>
    <dbReference type="NCBI Taxonomy" id="1802590"/>
    <lineage>
        <taxon>Bacteria</taxon>
        <taxon>Bacteria division WOR-3</taxon>
    </lineage>
</organism>
<dbReference type="InterPro" id="IPR011042">
    <property type="entry name" value="6-blade_b-propeller_TolB-like"/>
</dbReference>